<evidence type="ECO:0000256" key="7">
    <source>
        <dbReference type="SAM" id="SignalP"/>
    </source>
</evidence>
<organism evidence="8 9">
    <name type="scientific">Zootermopsis nevadensis</name>
    <name type="common">Dampwood termite</name>
    <dbReference type="NCBI Taxonomy" id="136037"/>
    <lineage>
        <taxon>Eukaryota</taxon>
        <taxon>Metazoa</taxon>
        <taxon>Ecdysozoa</taxon>
        <taxon>Arthropoda</taxon>
        <taxon>Hexapoda</taxon>
        <taxon>Insecta</taxon>
        <taxon>Pterygota</taxon>
        <taxon>Neoptera</taxon>
        <taxon>Polyneoptera</taxon>
        <taxon>Dictyoptera</taxon>
        <taxon>Blattodea</taxon>
        <taxon>Blattoidea</taxon>
        <taxon>Termitoidae</taxon>
        <taxon>Termopsidae</taxon>
        <taxon>Zootermopsis</taxon>
    </lineage>
</organism>
<evidence type="ECO:0008006" key="10">
    <source>
        <dbReference type="Google" id="ProtNLM"/>
    </source>
</evidence>
<dbReference type="Proteomes" id="UP000027135">
    <property type="component" value="Unassembled WGS sequence"/>
</dbReference>
<evidence type="ECO:0000256" key="4">
    <source>
        <dbReference type="ARBA" id="ARBA00022702"/>
    </source>
</evidence>
<keyword evidence="6" id="KW-0527">Neuropeptide</keyword>
<name>A0A067RT52_ZOONE</name>
<keyword evidence="3" id="KW-0964">Secreted</keyword>
<feature type="signal peptide" evidence="7">
    <location>
        <begin position="1"/>
        <end position="26"/>
    </location>
</feature>
<dbReference type="InParanoid" id="A0A067RT52"/>
<dbReference type="EMBL" id="KK852478">
    <property type="protein sequence ID" value="KDR22999.1"/>
    <property type="molecule type" value="Genomic_DNA"/>
</dbReference>
<dbReference type="GO" id="GO:0007218">
    <property type="term" value="P:neuropeptide signaling pathway"/>
    <property type="evidence" value="ECO:0007669"/>
    <property type="project" value="UniProtKB-KW"/>
</dbReference>
<gene>
    <name evidence="8" type="ORF">L798_02154</name>
</gene>
<evidence type="ECO:0000256" key="6">
    <source>
        <dbReference type="ARBA" id="ARBA00023320"/>
    </source>
</evidence>
<dbReference type="GO" id="GO:0005576">
    <property type="term" value="C:extracellular region"/>
    <property type="evidence" value="ECO:0007669"/>
    <property type="project" value="UniProtKB-SubCell"/>
</dbReference>
<sequence length="109" mass="12586">MTSRRLCGRALLLVAVLNCLHFRTWGQVTFSRDWNAGKRSPADLQCSAIIKSADEFCRVLIEEFRQLAACETKSLLRFLKDYDDSQADIFMESQNGRQTPTNDLHQRNF</sequence>
<dbReference type="Pfam" id="PF06377">
    <property type="entry name" value="Adipokin_hormo"/>
    <property type="match status" value="1"/>
</dbReference>
<proteinExistence type="inferred from homology"/>
<accession>A0A067RT52</accession>
<dbReference type="GO" id="GO:0005179">
    <property type="term" value="F:hormone activity"/>
    <property type="evidence" value="ECO:0007669"/>
    <property type="project" value="UniProtKB-KW"/>
</dbReference>
<evidence type="ECO:0000313" key="9">
    <source>
        <dbReference type="Proteomes" id="UP000027135"/>
    </source>
</evidence>
<dbReference type="AlphaFoldDB" id="A0A067RT52"/>
<evidence type="ECO:0000256" key="2">
    <source>
        <dbReference type="ARBA" id="ARBA00006145"/>
    </source>
</evidence>
<dbReference type="InterPro" id="IPR010475">
    <property type="entry name" value="AKH/RPCH_hormone"/>
</dbReference>
<comment type="subcellular location">
    <subcellularLocation>
        <location evidence="1">Secreted</location>
    </subcellularLocation>
</comment>
<comment type="similarity">
    <text evidence="2">Belongs to the AKH/HRTH/RPCH family.</text>
</comment>
<evidence type="ECO:0000256" key="5">
    <source>
        <dbReference type="ARBA" id="ARBA00022729"/>
    </source>
</evidence>
<keyword evidence="5 7" id="KW-0732">Signal</keyword>
<feature type="chain" id="PRO_5001645404" description="Adipokinetic hormone" evidence="7">
    <location>
        <begin position="27"/>
        <end position="109"/>
    </location>
</feature>
<evidence type="ECO:0000256" key="1">
    <source>
        <dbReference type="ARBA" id="ARBA00004613"/>
    </source>
</evidence>
<keyword evidence="4" id="KW-0372">Hormone</keyword>
<reference evidence="8 9" key="1">
    <citation type="journal article" date="2014" name="Nat. Commun.">
        <title>Molecular traces of alternative social organization in a termite genome.</title>
        <authorList>
            <person name="Terrapon N."/>
            <person name="Li C."/>
            <person name="Robertson H.M."/>
            <person name="Ji L."/>
            <person name="Meng X."/>
            <person name="Booth W."/>
            <person name="Chen Z."/>
            <person name="Childers C.P."/>
            <person name="Glastad K.M."/>
            <person name="Gokhale K."/>
            <person name="Gowin J."/>
            <person name="Gronenberg W."/>
            <person name="Hermansen R.A."/>
            <person name="Hu H."/>
            <person name="Hunt B.G."/>
            <person name="Huylmans A.K."/>
            <person name="Khalil S.M."/>
            <person name="Mitchell R.D."/>
            <person name="Munoz-Torres M.C."/>
            <person name="Mustard J.A."/>
            <person name="Pan H."/>
            <person name="Reese J.T."/>
            <person name="Scharf M.E."/>
            <person name="Sun F."/>
            <person name="Vogel H."/>
            <person name="Xiao J."/>
            <person name="Yang W."/>
            <person name="Yang Z."/>
            <person name="Yang Z."/>
            <person name="Zhou J."/>
            <person name="Zhu J."/>
            <person name="Brent C.S."/>
            <person name="Elsik C.G."/>
            <person name="Goodisman M.A."/>
            <person name="Liberles D.A."/>
            <person name="Roe R.M."/>
            <person name="Vargo E.L."/>
            <person name="Vilcinskas A."/>
            <person name="Wang J."/>
            <person name="Bornberg-Bauer E."/>
            <person name="Korb J."/>
            <person name="Zhang G."/>
            <person name="Liebig J."/>
        </authorList>
    </citation>
    <scope>NUCLEOTIDE SEQUENCE [LARGE SCALE GENOMIC DNA]</scope>
    <source>
        <tissue evidence="8">Whole organism</tissue>
    </source>
</reference>
<evidence type="ECO:0000256" key="3">
    <source>
        <dbReference type="ARBA" id="ARBA00022525"/>
    </source>
</evidence>
<evidence type="ECO:0000313" key="8">
    <source>
        <dbReference type="EMBL" id="KDR22999.1"/>
    </source>
</evidence>
<dbReference type="eggNOG" id="ENOG502T1FA">
    <property type="taxonomic scope" value="Eukaryota"/>
</dbReference>
<protein>
    <recommendedName>
        <fullName evidence="10">Adipokinetic hormone</fullName>
    </recommendedName>
</protein>
<keyword evidence="9" id="KW-1185">Reference proteome</keyword>